<evidence type="ECO:0000313" key="10">
    <source>
        <dbReference type="Proteomes" id="UP000646523"/>
    </source>
</evidence>
<keyword evidence="3 7" id="KW-0812">Transmembrane</keyword>
<protein>
    <recommendedName>
        <fullName evidence="8">Major facilitator superfamily (MFS) profile domain-containing protein</fullName>
    </recommendedName>
</protein>
<dbReference type="EMBL" id="BMNH01000001">
    <property type="protein sequence ID" value="GGO61890.1"/>
    <property type="molecule type" value="Genomic_DNA"/>
</dbReference>
<sequence length="409" mass="40925">MAERRIIAVVLLAGVTAAMTLGALTPFLAQLSDEFALPFATTGWLASGVTLVAGLTCMPVGQWADTRRLRGPFIAGLLILAAASMASASMSHSEALIVLRVGQGVGYAAVVVLGPALLARLLRAERARLALALWGMCVPVGLALASVMGGLLSASGWRASATAIGGLALVTAGVARLTLPDIAGRPRQAVRGRGRGVWPLAVAFALIALVGVAVVTLLSTFLSTVHGLAVSDAGLVTGVVAASSALGSMSAGALLNAGVAPQRLLAAVMPMAAASAGVLLAGSTVVAALSAAALMAMNGLAVSALFAMVPVVAGDRTAWAAGALTQLGSLGTLLGPPLYAAVMERSGWAALVPVTILVAAVGLGCAVAALRQRPGRPRPSPSRPWPSSADPGRTVPRSPREHGVRPDRS</sequence>
<feature type="transmembrane region" description="Helical" evidence="7">
    <location>
        <begin position="234"/>
        <end position="257"/>
    </location>
</feature>
<feature type="transmembrane region" description="Helical" evidence="7">
    <location>
        <begin position="200"/>
        <end position="222"/>
    </location>
</feature>
<keyword evidence="10" id="KW-1185">Reference proteome</keyword>
<dbReference type="RefSeq" id="WP_372459674.1">
    <property type="nucleotide sequence ID" value="NZ_BMNH01000001.1"/>
</dbReference>
<evidence type="ECO:0000256" key="6">
    <source>
        <dbReference type="SAM" id="MobiDB-lite"/>
    </source>
</evidence>
<reference evidence="9" key="1">
    <citation type="journal article" date="2014" name="Int. J. Syst. Evol. Microbiol.">
        <title>Complete genome sequence of Corynebacterium casei LMG S-19264T (=DSM 44701T), isolated from a smear-ripened cheese.</title>
        <authorList>
            <consortium name="US DOE Joint Genome Institute (JGI-PGF)"/>
            <person name="Walter F."/>
            <person name="Albersmeier A."/>
            <person name="Kalinowski J."/>
            <person name="Ruckert C."/>
        </authorList>
    </citation>
    <scope>NUCLEOTIDE SEQUENCE</scope>
    <source>
        <strain evidence="9">CGMCC 4.7368</strain>
    </source>
</reference>
<dbReference type="Pfam" id="PF07690">
    <property type="entry name" value="MFS_1"/>
    <property type="match status" value="1"/>
</dbReference>
<dbReference type="Proteomes" id="UP000646523">
    <property type="component" value="Unassembled WGS sequence"/>
</dbReference>
<evidence type="ECO:0000256" key="4">
    <source>
        <dbReference type="ARBA" id="ARBA00022989"/>
    </source>
</evidence>
<feature type="transmembrane region" description="Helical" evidence="7">
    <location>
        <begin position="264"/>
        <end position="282"/>
    </location>
</feature>
<feature type="transmembrane region" description="Helical" evidence="7">
    <location>
        <begin position="73"/>
        <end position="91"/>
    </location>
</feature>
<keyword evidence="5 7" id="KW-0472">Membrane</keyword>
<keyword evidence="2" id="KW-1003">Cell membrane</keyword>
<organism evidence="9 10">
    <name type="scientific">Nonomuraea cavernae</name>
    <dbReference type="NCBI Taxonomy" id="2045107"/>
    <lineage>
        <taxon>Bacteria</taxon>
        <taxon>Bacillati</taxon>
        <taxon>Actinomycetota</taxon>
        <taxon>Actinomycetes</taxon>
        <taxon>Streptosporangiales</taxon>
        <taxon>Streptosporangiaceae</taxon>
        <taxon>Nonomuraea</taxon>
    </lineage>
</organism>
<dbReference type="PANTHER" id="PTHR43124">
    <property type="entry name" value="PURINE EFFLUX PUMP PBUE"/>
    <property type="match status" value="1"/>
</dbReference>
<evidence type="ECO:0000313" key="9">
    <source>
        <dbReference type="EMBL" id="GGO61890.1"/>
    </source>
</evidence>
<reference evidence="9" key="2">
    <citation type="submission" date="2020-09" db="EMBL/GenBank/DDBJ databases">
        <authorList>
            <person name="Sun Q."/>
            <person name="Zhou Y."/>
        </authorList>
    </citation>
    <scope>NUCLEOTIDE SEQUENCE</scope>
    <source>
        <strain evidence="9">CGMCC 4.7368</strain>
    </source>
</reference>
<gene>
    <name evidence="9" type="ORF">GCM10012289_05200</name>
</gene>
<feature type="transmembrane region" description="Helical" evidence="7">
    <location>
        <begin position="131"/>
        <end position="153"/>
    </location>
</feature>
<feature type="compositionally biased region" description="Basic and acidic residues" evidence="6">
    <location>
        <begin position="398"/>
        <end position="409"/>
    </location>
</feature>
<evidence type="ECO:0000256" key="7">
    <source>
        <dbReference type="SAM" id="Phobius"/>
    </source>
</evidence>
<name>A0A917YNY6_9ACTN</name>
<dbReference type="AlphaFoldDB" id="A0A917YNY6"/>
<feature type="transmembrane region" description="Helical" evidence="7">
    <location>
        <begin position="319"/>
        <end position="342"/>
    </location>
</feature>
<accession>A0A917YNY6</accession>
<dbReference type="InterPro" id="IPR050189">
    <property type="entry name" value="MFS_Efflux_Transporters"/>
</dbReference>
<evidence type="ECO:0000256" key="1">
    <source>
        <dbReference type="ARBA" id="ARBA00004651"/>
    </source>
</evidence>
<dbReference type="InterPro" id="IPR001958">
    <property type="entry name" value="Tet-R_TetA/multi-R_MdtG-like"/>
</dbReference>
<dbReference type="InterPro" id="IPR036259">
    <property type="entry name" value="MFS_trans_sf"/>
</dbReference>
<dbReference type="Gene3D" id="1.20.1250.20">
    <property type="entry name" value="MFS general substrate transporter like domains"/>
    <property type="match status" value="2"/>
</dbReference>
<dbReference type="SUPFAM" id="SSF103473">
    <property type="entry name" value="MFS general substrate transporter"/>
    <property type="match status" value="1"/>
</dbReference>
<dbReference type="PRINTS" id="PR01035">
    <property type="entry name" value="TCRTETA"/>
</dbReference>
<proteinExistence type="predicted"/>
<evidence type="ECO:0000256" key="3">
    <source>
        <dbReference type="ARBA" id="ARBA00022692"/>
    </source>
</evidence>
<feature type="region of interest" description="Disordered" evidence="6">
    <location>
        <begin position="372"/>
        <end position="409"/>
    </location>
</feature>
<evidence type="ECO:0000256" key="5">
    <source>
        <dbReference type="ARBA" id="ARBA00023136"/>
    </source>
</evidence>
<dbReference type="PROSITE" id="PS50850">
    <property type="entry name" value="MFS"/>
    <property type="match status" value="1"/>
</dbReference>
<feature type="transmembrane region" description="Helical" evidence="7">
    <location>
        <begin position="348"/>
        <end position="370"/>
    </location>
</feature>
<dbReference type="GO" id="GO:0005886">
    <property type="term" value="C:plasma membrane"/>
    <property type="evidence" value="ECO:0007669"/>
    <property type="project" value="UniProtKB-SubCell"/>
</dbReference>
<comment type="caution">
    <text evidence="9">The sequence shown here is derived from an EMBL/GenBank/DDBJ whole genome shotgun (WGS) entry which is preliminary data.</text>
</comment>
<dbReference type="InterPro" id="IPR020846">
    <property type="entry name" value="MFS_dom"/>
</dbReference>
<dbReference type="PANTHER" id="PTHR43124:SF3">
    <property type="entry name" value="CHLORAMPHENICOL EFFLUX PUMP RV0191"/>
    <property type="match status" value="1"/>
</dbReference>
<dbReference type="InterPro" id="IPR011701">
    <property type="entry name" value="MFS"/>
</dbReference>
<evidence type="ECO:0000256" key="2">
    <source>
        <dbReference type="ARBA" id="ARBA00022475"/>
    </source>
</evidence>
<keyword evidence="4 7" id="KW-1133">Transmembrane helix</keyword>
<comment type="subcellular location">
    <subcellularLocation>
        <location evidence="1">Cell membrane</location>
        <topology evidence="1">Multi-pass membrane protein</topology>
    </subcellularLocation>
</comment>
<feature type="transmembrane region" description="Helical" evidence="7">
    <location>
        <begin position="288"/>
        <end position="312"/>
    </location>
</feature>
<evidence type="ECO:0000259" key="8">
    <source>
        <dbReference type="PROSITE" id="PS50850"/>
    </source>
</evidence>
<feature type="transmembrane region" description="Helical" evidence="7">
    <location>
        <begin position="159"/>
        <end position="179"/>
    </location>
</feature>
<feature type="transmembrane region" description="Helical" evidence="7">
    <location>
        <begin position="7"/>
        <end position="29"/>
    </location>
</feature>
<dbReference type="GO" id="GO:0022857">
    <property type="term" value="F:transmembrane transporter activity"/>
    <property type="evidence" value="ECO:0007669"/>
    <property type="project" value="InterPro"/>
</dbReference>
<feature type="transmembrane region" description="Helical" evidence="7">
    <location>
        <begin position="97"/>
        <end position="119"/>
    </location>
</feature>
<feature type="transmembrane region" description="Helical" evidence="7">
    <location>
        <begin position="35"/>
        <end position="61"/>
    </location>
</feature>
<feature type="domain" description="Major facilitator superfamily (MFS) profile" evidence="8">
    <location>
        <begin position="6"/>
        <end position="377"/>
    </location>
</feature>